<keyword evidence="2" id="KW-1185">Reference proteome</keyword>
<dbReference type="AlphaFoldDB" id="A0A0J9EDZ5"/>
<comment type="caution">
    <text evidence="1">The sequence shown here is derived from an EMBL/GenBank/DDBJ whole genome shotgun (WGS) entry which is preliminary data.</text>
</comment>
<gene>
    <name evidence="1" type="ORF">AIOL_000103</name>
</gene>
<dbReference type="EMBL" id="LFTY01000001">
    <property type="protein sequence ID" value="KMW59954.1"/>
    <property type="molecule type" value="Genomic_DNA"/>
</dbReference>
<proteinExistence type="predicted"/>
<sequence length="49" mass="5102">MSVATGDAQIEIIQEGLPPLPLSHLGLVADEKASRAIVSTAAEIERVFG</sequence>
<dbReference type="PATRIC" id="fig|1675527.3.peg.128"/>
<evidence type="ECO:0000313" key="1">
    <source>
        <dbReference type="EMBL" id="KMW59954.1"/>
    </source>
</evidence>
<dbReference type="Proteomes" id="UP000037178">
    <property type="component" value="Unassembled WGS sequence"/>
</dbReference>
<reference evidence="1 2" key="1">
    <citation type="submission" date="2015-06" db="EMBL/GenBank/DDBJ databases">
        <title>Draft genome sequence of an Alphaproteobacteria species associated to the Mediterranean sponge Oscarella lobularis.</title>
        <authorList>
            <person name="Jourda C."/>
            <person name="Santini S."/>
            <person name="Claverie J.-M."/>
        </authorList>
    </citation>
    <scope>NUCLEOTIDE SEQUENCE [LARGE SCALE GENOMIC DNA]</scope>
    <source>
        <strain evidence="1">IGS</strain>
    </source>
</reference>
<organism evidence="1 2">
    <name type="scientific">Candidatus Rhodobacter oscarellae</name>
    <dbReference type="NCBI Taxonomy" id="1675527"/>
    <lineage>
        <taxon>Bacteria</taxon>
        <taxon>Pseudomonadati</taxon>
        <taxon>Pseudomonadota</taxon>
        <taxon>Alphaproteobacteria</taxon>
        <taxon>Rhodobacterales</taxon>
        <taxon>Rhodobacter group</taxon>
        <taxon>Rhodobacter</taxon>
    </lineage>
</organism>
<accession>A0A0J9EDZ5</accession>
<protein>
    <submittedName>
        <fullName evidence="1">Uncharacterized protein</fullName>
    </submittedName>
</protein>
<evidence type="ECO:0000313" key="2">
    <source>
        <dbReference type="Proteomes" id="UP000037178"/>
    </source>
</evidence>
<name>A0A0J9EDZ5_9RHOB</name>